<protein>
    <submittedName>
        <fullName evidence="2">XRE family transcriptional regulator</fullName>
    </submittedName>
</protein>
<dbReference type="InterPro" id="IPR010982">
    <property type="entry name" value="Lambda_DNA-bd_dom_sf"/>
</dbReference>
<dbReference type="SUPFAM" id="SSF47413">
    <property type="entry name" value="lambda repressor-like DNA-binding domains"/>
    <property type="match status" value="1"/>
</dbReference>
<evidence type="ECO:0000313" key="3">
    <source>
        <dbReference type="Proteomes" id="UP000249082"/>
    </source>
</evidence>
<evidence type="ECO:0000313" key="2">
    <source>
        <dbReference type="EMBL" id="PZQ55712.1"/>
    </source>
</evidence>
<dbReference type="SMART" id="SM00530">
    <property type="entry name" value="HTH_XRE"/>
    <property type="match status" value="1"/>
</dbReference>
<dbReference type="GO" id="GO:0003677">
    <property type="term" value="F:DNA binding"/>
    <property type="evidence" value="ECO:0007669"/>
    <property type="project" value="InterPro"/>
</dbReference>
<reference evidence="2 3" key="1">
    <citation type="submission" date="2017-08" db="EMBL/GenBank/DDBJ databases">
        <title>Infants hospitalized years apart are colonized by the same room-sourced microbial strains.</title>
        <authorList>
            <person name="Brooks B."/>
            <person name="Olm M.R."/>
            <person name="Firek B.A."/>
            <person name="Baker R."/>
            <person name="Thomas B.C."/>
            <person name="Morowitz M.J."/>
            <person name="Banfield J.F."/>
        </authorList>
    </citation>
    <scope>NUCLEOTIDE SEQUENCE [LARGE SCALE GENOMIC DNA]</scope>
    <source>
        <strain evidence="2">S2_005_002_R2_33</strain>
    </source>
</reference>
<proteinExistence type="predicted"/>
<feature type="domain" description="HTH cro/C1-type" evidence="1">
    <location>
        <begin position="5"/>
        <end position="61"/>
    </location>
</feature>
<gene>
    <name evidence="2" type="ORF">DI555_06705</name>
</gene>
<dbReference type="InterPro" id="IPR001387">
    <property type="entry name" value="Cro/C1-type_HTH"/>
</dbReference>
<accession>A0A2W5NQ96</accession>
<dbReference type="AlphaFoldDB" id="A0A2W5NQ96"/>
<dbReference type="Gene3D" id="1.10.260.40">
    <property type="entry name" value="lambda repressor-like DNA-binding domains"/>
    <property type="match status" value="1"/>
</dbReference>
<sequence>MINRIRDIRLQKGLTLADVAAACRPATTAQTIGRLETGTRNLSLAWMNRIAAALEVEPESLLRSAASEPARIVAVLSESGPESPRAPREALLPSELAGDARWLVMEVEASCGEYRAGDQVWLRQHGPQDAARLMNRDVLLPAPGGRFAFGRLLDFGDAGAVLLPPANGCKPLTLEHPQWLAVAEMLVRKL</sequence>
<dbReference type="CDD" id="cd00093">
    <property type="entry name" value="HTH_XRE"/>
    <property type="match status" value="1"/>
</dbReference>
<dbReference type="PROSITE" id="PS50943">
    <property type="entry name" value="HTH_CROC1"/>
    <property type="match status" value="1"/>
</dbReference>
<evidence type="ECO:0000259" key="1">
    <source>
        <dbReference type="PROSITE" id="PS50943"/>
    </source>
</evidence>
<comment type="caution">
    <text evidence="2">The sequence shown here is derived from an EMBL/GenBank/DDBJ whole genome shotgun (WGS) entry which is preliminary data.</text>
</comment>
<organism evidence="2 3">
    <name type="scientific">Novosphingobium pentaromativorans</name>
    <dbReference type="NCBI Taxonomy" id="205844"/>
    <lineage>
        <taxon>Bacteria</taxon>
        <taxon>Pseudomonadati</taxon>
        <taxon>Pseudomonadota</taxon>
        <taxon>Alphaproteobacteria</taxon>
        <taxon>Sphingomonadales</taxon>
        <taxon>Sphingomonadaceae</taxon>
        <taxon>Novosphingobium</taxon>
    </lineage>
</organism>
<dbReference type="EMBL" id="QFPX01000005">
    <property type="protein sequence ID" value="PZQ55712.1"/>
    <property type="molecule type" value="Genomic_DNA"/>
</dbReference>
<name>A0A2W5NQ96_9SPHN</name>
<dbReference type="Pfam" id="PF01381">
    <property type="entry name" value="HTH_3"/>
    <property type="match status" value="1"/>
</dbReference>
<dbReference type="Proteomes" id="UP000249082">
    <property type="component" value="Unassembled WGS sequence"/>
</dbReference>